<evidence type="ECO:0000256" key="2">
    <source>
        <dbReference type="SAM" id="MobiDB-lite"/>
    </source>
</evidence>
<dbReference type="AlphaFoldDB" id="A0AAD2CD41"/>
<feature type="compositionally biased region" description="Acidic residues" evidence="2">
    <location>
        <begin position="110"/>
        <end position="140"/>
    </location>
</feature>
<evidence type="ECO:0000313" key="5">
    <source>
        <dbReference type="Proteomes" id="UP001295423"/>
    </source>
</evidence>
<sequence>MSSTSAFVAILHCEAKNCEERAKNLRATANAIEAKAPVAGPAPAAKKRKRDEKSKRVHLAYSEFIKVNIEQFKKTHPDVPAREVVSIISRQWTNTSEEEKNIWRFRAEQLDMEQTENGDDDDDDDDSDNEHDIGGGEDENADKPPSLKDPPPDSDGILAEV</sequence>
<comment type="caution">
    <text evidence="4">The sequence shown here is derived from an EMBL/GenBank/DDBJ whole genome shotgun (WGS) entry which is preliminary data.</text>
</comment>
<keyword evidence="5" id="KW-1185">Reference proteome</keyword>
<evidence type="ECO:0000256" key="1">
    <source>
        <dbReference type="SAM" id="Coils"/>
    </source>
</evidence>
<reference evidence="4" key="1">
    <citation type="submission" date="2023-08" db="EMBL/GenBank/DDBJ databases">
        <authorList>
            <person name="Audoor S."/>
            <person name="Bilcke G."/>
        </authorList>
    </citation>
    <scope>NUCLEOTIDE SEQUENCE</scope>
</reference>
<dbReference type="Gene3D" id="1.10.30.10">
    <property type="entry name" value="High mobility group box domain"/>
    <property type="match status" value="1"/>
</dbReference>
<protein>
    <recommendedName>
        <fullName evidence="3">HMG box domain-containing protein</fullName>
    </recommendedName>
</protein>
<dbReference type="EMBL" id="CAKOGP040000001">
    <property type="protein sequence ID" value="CAJ1911465.1"/>
    <property type="molecule type" value="Genomic_DNA"/>
</dbReference>
<organism evidence="4 5">
    <name type="scientific">Cylindrotheca closterium</name>
    <dbReference type="NCBI Taxonomy" id="2856"/>
    <lineage>
        <taxon>Eukaryota</taxon>
        <taxon>Sar</taxon>
        <taxon>Stramenopiles</taxon>
        <taxon>Ochrophyta</taxon>
        <taxon>Bacillariophyta</taxon>
        <taxon>Bacillariophyceae</taxon>
        <taxon>Bacillariophycidae</taxon>
        <taxon>Bacillariales</taxon>
        <taxon>Bacillariaceae</taxon>
        <taxon>Cylindrotheca</taxon>
    </lineage>
</organism>
<dbReference type="InterPro" id="IPR036910">
    <property type="entry name" value="HMG_box_dom_sf"/>
</dbReference>
<evidence type="ECO:0000259" key="3">
    <source>
        <dbReference type="Pfam" id="PF00505"/>
    </source>
</evidence>
<dbReference type="InterPro" id="IPR009071">
    <property type="entry name" value="HMG_box_dom"/>
</dbReference>
<dbReference type="SUPFAM" id="SSF47095">
    <property type="entry name" value="HMG-box"/>
    <property type="match status" value="1"/>
</dbReference>
<dbReference type="Proteomes" id="UP001295423">
    <property type="component" value="Unassembled WGS sequence"/>
</dbReference>
<gene>
    <name evidence="4" type="ORF">CYCCA115_LOCUS598</name>
</gene>
<proteinExistence type="predicted"/>
<keyword evidence="1" id="KW-0175">Coiled coil</keyword>
<dbReference type="Pfam" id="PF00505">
    <property type="entry name" value="HMG_box"/>
    <property type="match status" value="1"/>
</dbReference>
<feature type="domain" description="HMG box" evidence="3">
    <location>
        <begin position="56"/>
        <end position="110"/>
    </location>
</feature>
<dbReference type="CDD" id="cd00084">
    <property type="entry name" value="HMG-box_SF"/>
    <property type="match status" value="1"/>
</dbReference>
<evidence type="ECO:0000313" key="4">
    <source>
        <dbReference type="EMBL" id="CAJ1911465.1"/>
    </source>
</evidence>
<feature type="region of interest" description="Disordered" evidence="2">
    <location>
        <begin position="107"/>
        <end position="161"/>
    </location>
</feature>
<feature type="coiled-coil region" evidence="1">
    <location>
        <begin position="8"/>
        <end position="35"/>
    </location>
</feature>
<accession>A0AAD2CD41</accession>
<name>A0AAD2CD41_9STRA</name>